<evidence type="ECO:0000256" key="2">
    <source>
        <dbReference type="ARBA" id="ARBA00023242"/>
    </source>
</evidence>
<accession>U4L4B8</accession>
<dbReference type="InterPro" id="IPR025151">
    <property type="entry name" value="ELYS_dom"/>
</dbReference>
<organism evidence="4 5">
    <name type="scientific">Pyronema omphalodes (strain CBS 100304)</name>
    <name type="common">Pyronema confluens</name>
    <dbReference type="NCBI Taxonomy" id="1076935"/>
    <lineage>
        <taxon>Eukaryota</taxon>
        <taxon>Fungi</taxon>
        <taxon>Dikarya</taxon>
        <taxon>Ascomycota</taxon>
        <taxon>Pezizomycotina</taxon>
        <taxon>Pezizomycetes</taxon>
        <taxon>Pezizales</taxon>
        <taxon>Pyronemataceae</taxon>
        <taxon>Pyronema</taxon>
    </lineage>
</organism>
<feature type="domain" description="ELYS-like" evidence="3">
    <location>
        <begin position="39"/>
        <end position="261"/>
    </location>
</feature>
<protein>
    <submittedName>
        <fullName evidence="4">Similar to Uncharacterized protein C29A10.06c acc. no. O94384</fullName>
    </submittedName>
</protein>
<keyword evidence="5" id="KW-1185">Reference proteome</keyword>
<dbReference type="GO" id="GO:0005634">
    <property type="term" value="C:nucleus"/>
    <property type="evidence" value="ECO:0007669"/>
    <property type="project" value="UniProtKB-SubCell"/>
</dbReference>
<dbReference type="Pfam" id="PF13934">
    <property type="entry name" value="ELYS"/>
    <property type="match status" value="1"/>
</dbReference>
<dbReference type="OMA" id="EGLWHLD"/>
<evidence type="ECO:0000256" key="1">
    <source>
        <dbReference type="ARBA" id="ARBA00004123"/>
    </source>
</evidence>
<dbReference type="eggNOG" id="ENOG502S4G4">
    <property type="taxonomic scope" value="Eukaryota"/>
</dbReference>
<evidence type="ECO:0000313" key="5">
    <source>
        <dbReference type="Proteomes" id="UP000018144"/>
    </source>
</evidence>
<gene>
    <name evidence="4" type="ORF">PCON_11343</name>
</gene>
<evidence type="ECO:0000259" key="3">
    <source>
        <dbReference type="Pfam" id="PF13934"/>
    </source>
</evidence>
<keyword evidence="2" id="KW-0539">Nucleus</keyword>
<evidence type="ECO:0000313" key="4">
    <source>
        <dbReference type="EMBL" id="CCX11749.1"/>
    </source>
</evidence>
<dbReference type="EMBL" id="HF935642">
    <property type="protein sequence ID" value="CCX11749.1"/>
    <property type="molecule type" value="Genomic_DNA"/>
</dbReference>
<proteinExistence type="predicted"/>
<comment type="subcellular location">
    <subcellularLocation>
        <location evidence="1">Nucleus</location>
    </subcellularLocation>
</comment>
<dbReference type="OrthoDB" id="20729at2759"/>
<dbReference type="STRING" id="1076935.U4L4B8"/>
<name>U4L4B8_PYROM</name>
<dbReference type="Proteomes" id="UP000018144">
    <property type="component" value="Unassembled WGS sequence"/>
</dbReference>
<sequence>MDVTPETPFSDVFPDTKNPYTRQILDQIVHNRSKLDGELFFDHLLVSFARVQDVTQHYPPRSITSLKSLYTTIVTSPHLDAIKRHSLLYYLLLDLPGGSAAASFSERIQLPHNFRDLITALHFLDNLKLLESMPFLTSPAISLPQPEKILKILYHQGNAASATGTASPSGASLAVTFMSIVAPVLESPESIELYFIAQMQLSPEGAFLYTRTGVPGYLKTVFLKRLIQFCLTTNPAVNALKLVNLPFDNEEKRIFVEALEESREAIAKDTKVLWEMHQGRMKEAEEGARSAKMRGQIEGLDWKVLGEGLRKGMGGREGLQA</sequence>
<reference evidence="4 5" key="1">
    <citation type="journal article" date="2013" name="PLoS Genet.">
        <title>The genome and development-dependent transcriptomes of Pyronema confluens: a window into fungal evolution.</title>
        <authorList>
            <person name="Traeger S."/>
            <person name="Altegoer F."/>
            <person name="Freitag M."/>
            <person name="Gabaldon T."/>
            <person name="Kempken F."/>
            <person name="Kumar A."/>
            <person name="Marcet-Houben M."/>
            <person name="Poggeler S."/>
            <person name="Stajich J.E."/>
            <person name="Nowrousian M."/>
        </authorList>
    </citation>
    <scope>NUCLEOTIDE SEQUENCE [LARGE SCALE GENOMIC DNA]</scope>
    <source>
        <strain evidence="5">CBS 100304</strain>
        <tissue evidence="4">Vegetative mycelium</tissue>
    </source>
</reference>
<dbReference type="AlphaFoldDB" id="U4L4B8"/>